<organism evidence="2 3">
    <name type="scientific">Chondromyces crocatus</name>
    <dbReference type="NCBI Taxonomy" id="52"/>
    <lineage>
        <taxon>Bacteria</taxon>
        <taxon>Pseudomonadati</taxon>
        <taxon>Myxococcota</taxon>
        <taxon>Polyangia</taxon>
        <taxon>Polyangiales</taxon>
        <taxon>Polyangiaceae</taxon>
        <taxon>Chondromyces</taxon>
    </lineage>
</organism>
<feature type="region of interest" description="Disordered" evidence="1">
    <location>
        <begin position="46"/>
        <end position="172"/>
    </location>
</feature>
<dbReference type="STRING" id="52.CMC5_049030"/>
<gene>
    <name evidence="2" type="ORF">CMC5_049030</name>
</gene>
<dbReference type="Proteomes" id="UP000067626">
    <property type="component" value="Chromosome"/>
</dbReference>
<feature type="region of interest" description="Disordered" evidence="1">
    <location>
        <begin position="230"/>
        <end position="262"/>
    </location>
</feature>
<proteinExistence type="predicted"/>
<feature type="region of interest" description="Disordered" evidence="1">
    <location>
        <begin position="1"/>
        <end position="27"/>
    </location>
</feature>
<evidence type="ECO:0000256" key="1">
    <source>
        <dbReference type="SAM" id="MobiDB-lite"/>
    </source>
</evidence>
<name>A0A0K1EJ95_CHOCO</name>
<dbReference type="AlphaFoldDB" id="A0A0K1EJ95"/>
<feature type="compositionally biased region" description="Basic and acidic residues" evidence="1">
    <location>
        <begin position="116"/>
        <end position="129"/>
    </location>
</feature>
<feature type="compositionally biased region" description="Basic residues" evidence="1">
    <location>
        <begin position="65"/>
        <end position="77"/>
    </location>
</feature>
<protein>
    <submittedName>
        <fullName evidence="2">Uncharacterized protein</fullName>
    </submittedName>
</protein>
<keyword evidence="3" id="KW-1185">Reference proteome</keyword>
<accession>A0A0K1EJ95</accession>
<evidence type="ECO:0000313" key="3">
    <source>
        <dbReference type="Proteomes" id="UP000067626"/>
    </source>
</evidence>
<evidence type="ECO:0000313" key="2">
    <source>
        <dbReference type="EMBL" id="AKT40747.1"/>
    </source>
</evidence>
<reference evidence="2 3" key="1">
    <citation type="submission" date="2015-07" db="EMBL/GenBank/DDBJ databases">
        <title>Genome analysis of myxobacterium Chondromyces crocatus Cm c5 reveals a high potential for natural compound synthesis and the genetic basis for the loss of fruiting body formation.</title>
        <authorList>
            <person name="Zaburannyi N."/>
            <person name="Bunk B."/>
            <person name="Maier J."/>
            <person name="Overmann J."/>
            <person name="Mueller R."/>
        </authorList>
    </citation>
    <scope>NUCLEOTIDE SEQUENCE [LARGE SCALE GENOMIC DNA]</scope>
    <source>
        <strain evidence="2 3">Cm c5</strain>
    </source>
</reference>
<dbReference type="EMBL" id="CP012159">
    <property type="protein sequence ID" value="AKT40747.1"/>
    <property type="molecule type" value="Genomic_DNA"/>
</dbReference>
<sequence length="262" mass="27216">MAGVTLRRTRSTAAMRAGSAVTTPVSPATQEPNFVFLSRGAGITRALDPRRGGATGAVEEERPRSARRPSAQHRCWRHSGSADGSWPRRSHPFRRGVGGVADAEGIQSAPNPPVVDRCEGDSERSEPGRRSLLVSFGTQGMPPSIDAGGIRRGGKRLGDRRQGSWVSEPGGRSRVAGRVGVRKGSALPMSEGFLAVGRAPATAGGHAGSVARAGNLASWPVNAGDEARAVSWGRRGRGAGEATKQGLDTPRHGRVLGQGVGS</sequence>
<dbReference type="KEGG" id="ccro:CMC5_049030"/>